<feature type="chain" id="PRO_5002112278" evidence="1">
    <location>
        <begin position="25"/>
        <end position="183"/>
    </location>
</feature>
<dbReference type="KEGG" id="jeo:JMA_32580"/>
<organism evidence="2 3">
    <name type="scientific">Jeotgalibacillus malaysiensis</name>
    <dbReference type="NCBI Taxonomy" id="1508404"/>
    <lineage>
        <taxon>Bacteria</taxon>
        <taxon>Bacillati</taxon>
        <taxon>Bacillota</taxon>
        <taxon>Bacilli</taxon>
        <taxon>Bacillales</taxon>
        <taxon>Caryophanaceae</taxon>
        <taxon>Jeotgalibacillus</taxon>
    </lineage>
</organism>
<feature type="signal peptide" evidence="1">
    <location>
        <begin position="1"/>
        <end position="24"/>
    </location>
</feature>
<sequence length="183" mass="20542">MRKLLFYILISCLLLAGCSEGDTASEHVTMEQLMINEGIEYEELLVSAPYDSEYGFAIYTTEDGIGNAQFSTVDGQWHYTGSTAFSSENTGNSPLISFGMTYWEMSSVSVSDRQPVVIIAGEITAEVSRVEVEFDEEVKDGKLVSGAERNIWYWVGGYQNLDHFEVRAYDQDDQVIATKRRPD</sequence>
<keyword evidence="3" id="KW-1185">Reference proteome</keyword>
<dbReference type="BioCyc" id="JESP1508404:G14D9-12539-MONOMER"/>
<dbReference type="EMBL" id="CP009416">
    <property type="protein sequence ID" value="AJD92575.1"/>
    <property type="molecule type" value="Genomic_DNA"/>
</dbReference>
<evidence type="ECO:0000313" key="2">
    <source>
        <dbReference type="EMBL" id="AJD92575.1"/>
    </source>
</evidence>
<dbReference type="PROSITE" id="PS51257">
    <property type="entry name" value="PROKAR_LIPOPROTEIN"/>
    <property type="match status" value="1"/>
</dbReference>
<evidence type="ECO:0000256" key="1">
    <source>
        <dbReference type="SAM" id="SignalP"/>
    </source>
</evidence>
<gene>
    <name evidence="2" type="ORF">JMA_32580</name>
</gene>
<evidence type="ECO:0000313" key="3">
    <source>
        <dbReference type="Proteomes" id="UP000031449"/>
    </source>
</evidence>
<dbReference type="AlphaFoldDB" id="A0A0B5AQM7"/>
<protein>
    <submittedName>
        <fullName evidence="2">Uncharacterized protein</fullName>
    </submittedName>
</protein>
<dbReference type="HOGENOM" id="CLU_1473315_0_0_9"/>
<dbReference type="STRING" id="1508404.JMA_32580"/>
<name>A0A0B5AQM7_9BACL</name>
<accession>A0A0B5AQM7</accession>
<dbReference type="Proteomes" id="UP000031449">
    <property type="component" value="Chromosome"/>
</dbReference>
<keyword evidence="1" id="KW-0732">Signal</keyword>
<dbReference type="OrthoDB" id="9833974at2"/>
<proteinExistence type="predicted"/>
<reference evidence="2 3" key="1">
    <citation type="submission" date="2014-08" db="EMBL/GenBank/DDBJ databases">
        <title>Complete genome of a marine bacteria Jeotgalibacillus malaysiensis.</title>
        <authorList>
            <person name="Yaakop A.S."/>
            <person name="Chan K.-G."/>
            <person name="Goh K.M."/>
        </authorList>
    </citation>
    <scope>NUCLEOTIDE SEQUENCE [LARGE SCALE GENOMIC DNA]</scope>
    <source>
        <strain evidence="2 3">D5</strain>
    </source>
</reference>